<dbReference type="Pfam" id="PF10977">
    <property type="entry name" value="DUF2797"/>
    <property type="match status" value="1"/>
</dbReference>
<dbReference type="OrthoDB" id="45375at2157"/>
<sequence>MQFVGYRPRDQHGPASLQLADGGAITRVALEPGRELAYTLGERRCAGTITDDGHVACANADAPYCPQHTSTWVCAKCRGDCLKDEMDCHEAHAIYLAAFAPDVVKVGVTRAWRLETRLREQGADRAAHLDTVENGRIAREREAALAARFPDRVRVPTKIAGLDAAVDEETWRDALADFDPVDTYAFDYGLDLDDRPVSEVLATGTVVGARGRVLCLERGGTVYAVDLRDLVGHEVRAEADERDLQASLGAFA</sequence>
<dbReference type="AlphaFoldDB" id="A0A830GDH5"/>
<gene>
    <name evidence="1" type="ORF">GCM10009021_19950</name>
</gene>
<dbReference type="EMBL" id="BMOQ01000005">
    <property type="protein sequence ID" value="GGN18873.1"/>
    <property type="molecule type" value="Genomic_DNA"/>
</dbReference>
<dbReference type="InterPro" id="IPR021246">
    <property type="entry name" value="DUF2797"/>
</dbReference>
<dbReference type="RefSeq" id="WP_188878729.1">
    <property type="nucleotide sequence ID" value="NZ_BMOQ01000005.1"/>
</dbReference>
<organism evidence="1 2">
    <name type="scientific">Halarchaeum nitratireducens</name>
    <dbReference type="NCBI Taxonomy" id="489913"/>
    <lineage>
        <taxon>Archaea</taxon>
        <taxon>Methanobacteriati</taxon>
        <taxon>Methanobacteriota</taxon>
        <taxon>Stenosarchaea group</taxon>
        <taxon>Halobacteria</taxon>
        <taxon>Halobacteriales</taxon>
        <taxon>Halobacteriaceae</taxon>
    </lineage>
</organism>
<evidence type="ECO:0000313" key="1">
    <source>
        <dbReference type="EMBL" id="GGN18873.1"/>
    </source>
</evidence>
<proteinExistence type="predicted"/>
<evidence type="ECO:0008006" key="3">
    <source>
        <dbReference type="Google" id="ProtNLM"/>
    </source>
</evidence>
<accession>A0A830GDH5</accession>
<protein>
    <recommendedName>
        <fullName evidence="3">DUF2797 domain-containing protein</fullName>
    </recommendedName>
</protein>
<comment type="caution">
    <text evidence="1">The sequence shown here is derived from an EMBL/GenBank/DDBJ whole genome shotgun (WGS) entry which is preliminary data.</text>
</comment>
<dbReference type="Proteomes" id="UP000608850">
    <property type="component" value="Unassembled WGS sequence"/>
</dbReference>
<evidence type="ECO:0000313" key="2">
    <source>
        <dbReference type="Proteomes" id="UP000608850"/>
    </source>
</evidence>
<name>A0A830GDH5_9EURY</name>
<keyword evidence="2" id="KW-1185">Reference proteome</keyword>
<reference evidence="1 2" key="1">
    <citation type="journal article" date="2019" name="Int. J. Syst. Evol. Microbiol.">
        <title>The Global Catalogue of Microorganisms (GCM) 10K type strain sequencing project: providing services to taxonomists for standard genome sequencing and annotation.</title>
        <authorList>
            <consortium name="The Broad Institute Genomics Platform"/>
            <consortium name="The Broad Institute Genome Sequencing Center for Infectious Disease"/>
            <person name="Wu L."/>
            <person name="Ma J."/>
        </authorList>
    </citation>
    <scope>NUCLEOTIDE SEQUENCE [LARGE SCALE GENOMIC DNA]</scope>
    <source>
        <strain evidence="1 2">JCM 16331</strain>
    </source>
</reference>